<dbReference type="AlphaFoldDB" id="A0A8J5X9R7"/>
<evidence type="ECO:0000256" key="5">
    <source>
        <dbReference type="SAM" id="MobiDB-lite"/>
    </source>
</evidence>
<dbReference type="GO" id="GO:0000794">
    <property type="term" value="C:condensed nuclear chromosome"/>
    <property type="evidence" value="ECO:0007669"/>
    <property type="project" value="TreeGrafter"/>
</dbReference>
<feature type="compositionally biased region" description="Polar residues" evidence="5">
    <location>
        <begin position="177"/>
        <end position="187"/>
    </location>
</feature>
<keyword evidence="4" id="KW-0469">Meiosis</keyword>
<evidence type="ECO:0000256" key="3">
    <source>
        <dbReference type="ARBA" id="ARBA00023242"/>
    </source>
</evidence>
<organism evidence="6 7">
    <name type="scientific">Diacronema lutheri</name>
    <name type="common">Unicellular marine alga</name>
    <name type="synonym">Monochrysis lutheri</name>
    <dbReference type="NCBI Taxonomy" id="2081491"/>
    <lineage>
        <taxon>Eukaryota</taxon>
        <taxon>Haptista</taxon>
        <taxon>Haptophyta</taxon>
        <taxon>Pavlovophyceae</taxon>
        <taxon>Pavlovales</taxon>
        <taxon>Pavlovaceae</taxon>
        <taxon>Diacronema</taxon>
    </lineage>
</organism>
<keyword evidence="3" id="KW-0539">Nucleus</keyword>
<keyword evidence="7" id="KW-1185">Reference proteome</keyword>
<name>A0A8J5X9R7_DIALT</name>
<accession>A0A8J5X9R7</accession>
<dbReference type="GO" id="GO:0000709">
    <property type="term" value="P:meiotic joint molecule formation"/>
    <property type="evidence" value="ECO:0007669"/>
    <property type="project" value="TreeGrafter"/>
</dbReference>
<gene>
    <name evidence="6" type="ORF">KFE25_002557</name>
</gene>
<proteinExistence type="predicted"/>
<evidence type="ECO:0008006" key="8">
    <source>
        <dbReference type="Google" id="ProtNLM"/>
    </source>
</evidence>
<evidence type="ECO:0000256" key="1">
    <source>
        <dbReference type="ARBA" id="ARBA00004123"/>
    </source>
</evidence>
<dbReference type="OrthoDB" id="272266at2759"/>
<evidence type="ECO:0000313" key="7">
    <source>
        <dbReference type="Proteomes" id="UP000751190"/>
    </source>
</evidence>
<dbReference type="OMA" id="QKEWGRR"/>
<evidence type="ECO:0000256" key="2">
    <source>
        <dbReference type="ARBA" id="ARBA00023172"/>
    </source>
</evidence>
<dbReference type="GO" id="GO:0010774">
    <property type="term" value="P:meiotic strand invasion involved in reciprocal meiotic recombination"/>
    <property type="evidence" value="ECO:0007669"/>
    <property type="project" value="TreeGrafter"/>
</dbReference>
<feature type="compositionally biased region" description="Gly residues" evidence="5">
    <location>
        <begin position="47"/>
        <end position="65"/>
    </location>
</feature>
<feature type="region of interest" description="Disordered" evidence="5">
    <location>
        <begin position="1"/>
        <end position="195"/>
    </location>
</feature>
<comment type="subcellular location">
    <subcellularLocation>
        <location evidence="1">Nucleus</location>
    </subcellularLocation>
</comment>
<sequence>MDDDDFQEARPRTSGVIAAAAAKKREKKAASSSSRAPKPTSVHVQVIGGGGGGDGGDSGAGGCSSGGSNAAPSPMAPPPRLPSGAAGASAQPRPTLALASPPPAALQQRASPGSWPSLPLGPAAINSSAPPSVAPTPSKKPAAKRKVASTPVDDGADEPQPVKPKAARTPKAATPRSSTPKSATPASGSRAREDDVASLVEAHLLARNKPLNGQMISDGLLGDGHKVSRAAAEKQLAILVEQGVVTVGEWNKAKLWWPTQERLSATDDAGIDQRIEALQARLPALKAAGLATAREVSERSKLPSFEQLAEQLATEEKACDVLRARIASREAKAKSEAAKTFTPAEAKKIRAQFEKLQKEWGRRKLMLRERLQEYAEEAGKKMAALVDDLGIELDEDVDVDSAQYGVRCKWPIKAGK</sequence>
<feature type="compositionally biased region" description="Low complexity" evidence="5">
    <location>
        <begin position="163"/>
        <end position="176"/>
    </location>
</feature>
<dbReference type="Gene3D" id="1.10.10.10">
    <property type="entry name" value="Winged helix-like DNA-binding domain superfamily/Winged helix DNA-binding domain"/>
    <property type="match status" value="1"/>
</dbReference>
<dbReference type="GO" id="GO:0120231">
    <property type="term" value="C:DNA recombinase auxiliary factor complex"/>
    <property type="evidence" value="ECO:0007669"/>
    <property type="project" value="TreeGrafter"/>
</dbReference>
<evidence type="ECO:0000256" key="4">
    <source>
        <dbReference type="ARBA" id="ARBA00023254"/>
    </source>
</evidence>
<reference evidence="6" key="1">
    <citation type="submission" date="2021-05" db="EMBL/GenBank/DDBJ databases">
        <title>The genome of the haptophyte Pavlova lutheri (Diacronema luteri, Pavlovales) - a model for lipid biosynthesis in eukaryotic algae.</title>
        <authorList>
            <person name="Hulatt C.J."/>
            <person name="Posewitz M.C."/>
        </authorList>
    </citation>
    <scope>NUCLEOTIDE SEQUENCE</scope>
    <source>
        <strain evidence="6">NIVA-4/92</strain>
    </source>
</reference>
<dbReference type="InterPro" id="IPR036388">
    <property type="entry name" value="WH-like_DNA-bd_sf"/>
</dbReference>
<dbReference type="GO" id="GO:0007129">
    <property type="term" value="P:homologous chromosome pairing at meiosis"/>
    <property type="evidence" value="ECO:0007669"/>
    <property type="project" value="TreeGrafter"/>
</dbReference>
<keyword evidence="2" id="KW-0233">DNA recombination</keyword>
<dbReference type="EMBL" id="JAGTXO010000044">
    <property type="protein sequence ID" value="KAG8459150.1"/>
    <property type="molecule type" value="Genomic_DNA"/>
</dbReference>
<comment type="caution">
    <text evidence="6">The sequence shown here is derived from an EMBL/GenBank/DDBJ whole genome shotgun (WGS) entry which is preliminary data.</text>
</comment>
<feature type="compositionally biased region" description="Low complexity" evidence="5">
    <location>
        <begin position="92"/>
        <end position="140"/>
    </location>
</feature>
<evidence type="ECO:0000313" key="6">
    <source>
        <dbReference type="EMBL" id="KAG8459150.1"/>
    </source>
</evidence>
<protein>
    <recommendedName>
        <fullName evidence="8">Homologous-pairing protein 2 homolog</fullName>
    </recommendedName>
</protein>
<dbReference type="Proteomes" id="UP000751190">
    <property type="component" value="Unassembled WGS sequence"/>
</dbReference>
<dbReference type="PANTHER" id="PTHR15938:SF0">
    <property type="entry name" value="HOMOLOGOUS-PAIRING PROTEIN 2 HOMOLOG"/>
    <property type="match status" value="1"/>
</dbReference>
<dbReference type="PANTHER" id="PTHR15938">
    <property type="entry name" value="TBP-1 INTERACTING PROTEIN"/>
    <property type="match status" value="1"/>
</dbReference>
<dbReference type="GO" id="GO:0120230">
    <property type="term" value="F:recombinase activator activity"/>
    <property type="evidence" value="ECO:0007669"/>
    <property type="project" value="TreeGrafter"/>
</dbReference>
<dbReference type="GO" id="GO:0003690">
    <property type="term" value="F:double-stranded DNA binding"/>
    <property type="evidence" value="ECO:0007669"/>
    <property type="project" value="TreeGrafter"/>
</dbReference>